<dbReference type="Pfam" id="PF00020">
    <property type="entry name" value="TNFR_c6"/>
    <property type="match status" value="3"/>
</dbReference>
<sequence length="208" mass="23950">MVHTCAFLYKCSLYVIIYFMEIHDVMGALPFPISQRSHSVRPNSCPSGKYYDEETKGRGKCKKCFVCPKGYTEKSPCSMNANRSCKPCTLGTTFSDKRGGICRNCTVCESGQFIRRQCLPYKDTRCRNCTEGKYALDGKGFWCKYCSVCKDNEEEVSPCTPLQNRECRIKEENSFNTTNPWNTQPDYTTDFNFSTRLVLFSLLWDPYI</sequence>
<evidence type="ECO:0000313" key="9">
    <source>
        <dbReference type="EMBL" id="WAR20071.1"/>
    </source>
</evidence>
<keyword evidence="3" id="KW-0472">Membrane</keyword>
<feature type="repeat" description="TNFR-Cys" evidence="7">
    <location>
        <begin position="87"/>
        <end position="126"/>
    </location>
</feature>
<dbReference type="InterPro" id="IPR052491">
    <property type="entry name" value="TNFRSF10"/>
</dbReference>
<name>A0ABY7FGI8_MYAAR</name>
<evidence type="ECO:0000256" key="5">
    <source>
        <dbReference type="ARBA" id="ARBA00023170"/>
    </source>
</evidence>
<feature type="domain" description="TNFR-Cys" evidence="8">
    <location>
        <begin position="87"/>
        <end position="126"/>
    </location>
</feature>
<evidence type="ECO:0000313" key="10">
    <source>
        <dbReference type="Proteomes" id="UP001164746"/>
    </source>
</evidence>
<evidence type="ECO:0000259" key="8">
    <source>
        <dbReference type="PROSITE" id="PS50050"/>
    </source>
</evidence>
<feature type="disulfide bond" evidence="7">
    <location>
        <begin position="105"/>
        <end position="118"/>
    </location>
</feature>
<reference evidence="9" key="1">
    <citation type="submission" date="2022-11" db="EMBL/GenBank/DDBJ databases">
        <title>Centuries of genome instability and evolution in soft-shell clam transmissible cancer (bioRxiv).</title>
        <authorList>
            <person name="Hart S.F.M."/>
            <person name="Yonemitsu M.A."/>
            <person name="Giersch R.M."/>
            <person name="Beal B.F."/>
            <person name="Arriagada G."/>
            <person name="Davis B.W."/>
            <person name="Ostrander E.A."/>
            <person name="Goff S.P."/>
            <person name="Metzger M.J."/>
        </authorList>
    </citation>
    <scope>NUCLEOTIDE SEQUENCE</scope>
    <source>
        <strain evidence="9">MELC-2E11</strain>
        <tissue evidence="9">Siphon/mantle</tissue>
    </source>
</reference>
<feature type="disulfide bond" evidence="7">
    <location>
        <begin position="108"/>
        <end position="126"/>
    </location>
</feature>
<dbReference type="SMART" id="SM00208">
    <property type="entry name" value="TNFR"/>
    <property type="match status" value="3"/>
</dbReference>
<accession>A0ABY7FGI8</accession>
<dbReference type="Proteomes" id="UP001164746">
    <property type="component" value="Chromosome 11"/>
</dbReference>
<evidence type="ECO:0000256" key="7">
    <source>
        <dbReference type="PROSITE-ProRule" id="PRU00206"/>
    </source>
</evidence>
<protein>
    <submittedName>
        <fullName evidence="9">TNR16-like protein</fullName>
    </submittedName>
</protein>
<dbReference type="SUPFAM" id="SSF57586">
    <property type="entry name" value="TNF receptor-like"/>
    <property type="match status" value="2"/>
</dbReference>
<evidence type="ECO:0000256" key="1">
    <source>
        <dbReference type="ARBA" id="ARBA00004370"/>
    </source>
</evidence>
<evidence type="ECO:0000256" key="4">
    <source>
        <dbReference type="ARBA" id="ARBA00023157"/>
    </source>
</evidence>
<feature type="domain" description="TNFR-Cys" evidence="8">
    <location>
        <begin position="44"/>
        <end position="85"/>
    </location>
</feature>
<dbReference type="PROSITE" id="PS00652">
    <property type="entry name" value="TNFR_NGFR_1"/>
    <property type="match status" value="3"/>
</dbReference>
<keyword evidence="6" id="KW-0325">Glycoprotein</keyword>
<gene>
    <name evidence="9" type="ORF">MAR_001909</name>
</gene>
<feature type="disulfide bond" evidence="7">
    <location>
        <begin position="64"/>
        <end position="77"/>
    </location>
</feature>
<evidence type="ECO:0000256" key="3">
    <source>
        <dbReference type="ARBA" id="ARBA00023136"/>
    </source>
</evidence>
<dbReference type="PANTHER" id="PTHR46330">
    <property type="entry name" value="TUMOR NECROSIS FACTOR RECEPTOR SUPERFAMILY MEMBER 10B"/>
    <property type="match status" value="1"/>
</dbReference>
<evidence type="ECO:0000256" key="6">
    <source>
        <dbReference type="ARBA" id="ARBA00023180"/>
    </source>
</evidence>
<dbReference type="InterPro" id="IPR001368">
    <property type="entry name" value="TNFR/NGFR_Cys_rich_reg"/>
</dbReference>
<comment type="subcellular location">
    <subcellularLocation>
        <location evidence="1">Membrane</location>
    </subcellularLocation>
</comment>
<keyword evidence="5" id="KW-0675">Receptor</keyword>
<keyword evidence="4 7" id="KW-1015">Disulfide bond</keyword>
<keyword evidence="2" id="KW-0677">Repeat</keyword>
<dbReference type="EMBL" id="CP111022">
    <property type="protein sequence ID" value="WAR20071.1"/>
    <property type="molecule type" value="Genomic_DNA"/>
</dbReference>
<proteinExistence type="predicted"/>
<feature type="repeat" description="TNFR-Cys" evidence="7">
    <location>
        <begin position="44"/>
        <end position="85"/>
    </location>
</feature>
<dbReference type="PROSITE" id="PS50050">
    <property type="entry name" value="TNFR_NGFR_2"/>
    <property type="match status" value="2"/>
</dbReference>
<feature type="disulfide bond" evidence="7">
    <location>
        <begin position="67"/>
        <end position="85"/>
    </location>
</feature>
<dbReference type="Gene3D" id="2.10.50.10">
    <property type="entry name" value="Tumor Necrosis Factor Receptor, subunit A, domain 2"/>
    <property type="match status" value="3"/>
</dbReference>
<comment type="caution">
    <text evidence="7">Lacks conserved residue(s) required for the propagation of feature annotation.</text>
</comment>
<dbReference type="PANTHER" id="PTHR46330:SF6">
    <property type="entry name" value="HEMATOPOIETIC DEATH RECEPTOR-RELATED"/>
    <property type="match status" value="1"/>
</dbReference>
<keyword evidence="10" id="KW-1185">Reference proteome</keyword>
<organism evidence="9 10">
    <name type="scientific">Mya arenaria</name>
    <name type="common">Soft-shell clam</name>
    <dbReference type="NCBI Taxonomy" id="6604"/>
    <lineage>
        <taxon>Eukaryota</taxon>
        <taxon>Metazoa</taxon>
        <taxon>Spiralia</taxon>
        <taxon>Lophotrochozoa</taxon>
        <taxon>Mollusca</taxon>
        <taxon>Bivalvia</taxon>
        <taxon>Autobranchia</taxon>
        <taxon>Heteroconchia</taxon>
        <taxon>Euheterodonta</taxon>
        <taxon>Imparidentia</taxon>
        <taxon>Neoheterodontei</taxon>
        <taxon>Myida</taxon>
        <taxon>Myoidea</taxon>
        <taxon>Myidae</taxon>
        <taxon>Mya</taxon>
    </lineage>
</organism>
<evidence type="ECO:0000256" key="2">
    <source>
        <dbReference type="ARBA" id="ARBA00022737"/>
    </source>
</evidence>